<feature type="transmembrane region" description="Helical" evidence="1">
    <location>
        <begin position="53"/>
        <end position="77"/>
    </location>
</feature>
<keyword evidence="1" id="KW-0472">Membrane</keyword>
<dbReference type="Proteomes" id="UP000623269">
    <property type="component" value="Unassembled WGS sequence"/>
</dbReference>
<keyword evidence="1" id="KW-1133">Transmembrane helix</keyword>
<dbReference type="RefSeq" id="WP_197660487.1">
    <property type="nucleotide sequence ID" value="NZ_JAEAGR010000003.1"/>
</dbReference>
<evidence type="ECO:0000313" key="3">
    <source>
        <dbReference type="Proteomes" id="UP000623269"/>
    </source>
</evidence>
<name>A0A8J7KWD1_9FIRM</name>
<accession>A0A8J7KWD1</accession>
<protein>
    <submittedName>
        <fullName evidence="2">Uncharacterized protein</fullName>
    </submittedName>
</protein>
<organism evidence="2 3">
    <name type="scientific">Mobilitalea sibirica</name>
    <dbReference type="NCBI Taxonomy" id="1462919"/>
    <lineage>
        <taxon>Bacteria</taxon>
        <taxon>Bacillati</taxon>
        <taxon>Bacillota</taxon>
        <taxon>Clostridia</taxon>
        <taxon>Lachnospirales</taxon>
        <taxon>Lachnospiraceae</taxon>
        <taxon>Mobilitalea</taxon>
    </lineage>
</organism>
<keyword evidence="3" id="KW-1185">Reference proteome</keyword>
<dbReference type="EMBL" id="JAEAGR010000003">
    <property type="protein sequence ID" value="MBH1940272.1"/>
    <property type="molecule type" value="Genomic_DNA"/>
</dbReference>
<gene>
    <name evidence="2" type="ORF">I5677_05095</name>
</gene>
<reference evidence="2" key="1">
    <citation type="submission" date="2020-12" db="EMBL/GenBank/DDBJ databases">
        <title>M. sibirica DSM 26468T genome.</title>
        <authorList>
            <person name="Thieme N."/>
            <person name="Rettenmaier R."/>
            <person name="Zverlov V."/>
            <person name="Liebl W."/>
        </authorList>
    </citation>
    <scope>NUCLEOTIDE SEQUENCE</scope>
    <source>
        <strain evidence="2">DSM 26468</strain>
    </source>
</reference>
<evidence type="ECO:0000313" key="2">
    <source>
        <dbReference type="EMBL" id="MBH1940272.1"/>
    </source>
</evidence>
<keyword evidence="1" id="KW-0812">Transmembrane</keyword>
<sequence length="358" mass="41236">MRENEFNKTISQIDTDAFMDKRITEHLLAYEEGSVKNNKIKWRAESLIRRKKAFLSSVARVAAAFIFFFVMGIALVWSSGYFKRTSPGNANSVNPKLAESSDDDLETIMEMIEPATEENTAQAIEPMKEEIEADFLPKDMNAKKITTKNYRGGRKIINGPFVVGYRIGQEPDEDVIKTILDNCDIYPGDDAFAEIGLPDITPTHLMNHYLLDKDGYVYKKEEYDNRTHEYIRAFFTYDSTLNKKVYLFYYPVDASIEDIRFISNDDYDIVTSDYTTKNGLTFTLIDYQKERHFNDAKIMFDSETLGNGIYTLQFSPGMTQEEIEEILESVPIDADAITIIQPKYEDISYEDPIVFKTE</sequence>
<proteinExistence type="predicted"/>
<comment type="caution">
    <text evidence="2">The sequence shown here is derived from an EMBL/GenBank/DDBJ whole genome shotgun (WGS) entry which is preliminary data.</text>
</comment>
<evidence type="ECO:0000256" key="1">
    <source>
        <dbReference type="SAM" id="Phobius"/>
    </source>
</evidence>
<dbReference type="AlphaFoldDB" id="A0A8J7KWD1"/>